<comment type="subcellular location">
    <subcellularLocation>
        <location evidence="1">Membrane</location>
        <topology evidence="1">Single-pass membrane protein</topology>
    </subcellularLocation>
</comment>
<protein>
    <submittedName>
        <fullName evidence="7">Cadherin-89D</fullName>
    </submittedName>
</protein>
<evidence type="ECO:0000313" key="7">
    <source>
        <dbReference type="EMBL" id="GIY63377.1"/>
    </source>
</evidence>
<dbReference type="GO" id="GO:0007156">
    <property type="term" value="P:homophilic cell adhesion via plasma membrane adhesion molecules"/>
    <property type="evidence" value="ECO:0007669"/>
    <property type="project" value="InterPro"/>
</dbReference>
<feature type="domain" description="Cadherin" evidence="6">
    <location>
        <begin position="67"/>
        <end position="130"/>
    </location>
</feature>
<dbReference type="EMBL" id="BPLQ01012170">
    <property type="protein sequence ID" value="GIY63377.1"/>
    <property type="molecule type" value="Genomic_DNA"/>
</dbReference>
<dbReference type="InterPro" id="IPR015919">
    <property type="entry name" value="Cadherin-like_sf"/>
</dbReference>
<evidence type="ECO:0000256" key="5">
    <source>
        <dbReference type="PROSITE-ProRule" id="PRU00043"/>
    </source>
</evidence>
<comment type="caution">
    <text evidence="7">The sequence shown here is derived from an EMBL/GenBank/DDBJ whole genome shotgun (WGS) entry which is preliminary data.</text>
</comment>
<keyword evidence="4" id="KW-0325">Glycoprotein</keyword>
<dbReference type="PANTHER" id="PTHR24028">
    <property type="entry name" value="CADHERIN-87A"/>
    <property type="match status" value="1"/>
</dbReference>
<evidence type="ECO:0000256" key="4">
    <source>
        <dbReference type="ARBA" id="ARBA00023180"/>
    </source>
</evidence>
<dbReference type="Proteomes" id="UP001054837">
    <property type="component" value="Unassembled WGS sequence"/>
</dbReference>
<name>A0AAV4UZM4_9ARAC</name>
<dbReference type="CDD" id="cd11304">
    <property type="entry name" value="Cadherin_repeat"/>
    <property type="match status" value="2"/>
</dbReference>
<dbReference type="PANTHER" id="PTHR24028:SF328">
    <property type="entry name" value="CADHERIN-3"/>
    <property type="match status" value="1"/>
</dbReference>
<proteinExistence type="predicted"/>
<dbReference type="GO" id="GO:0005509">
    <property type="term" value="F:calcium ion binding"/>
    <property type="evidence" value="ECO:0007669"/>
    <property type="project" value="UniProtKB-UniRule"/>
</dbReference>
<organism evidence="7 8">
    <name type="scientific">Caerostris darwini</name>
    <dbReference type="NCBI Taxonomy" id="1538125"/>
    <lineage>
        <taxon>Eukaryota</taxon>
        <taxon>Metazoa</taxon>
        <taxon>Ecdysozoa</taxon>
        <taxon>Arthropoda</taxon>
        <taxon>Chelicerata</taxon>
        <taxon>Arachnida</taxon>
        <taxon>Araneae</taxon>
        <taxon>Araneomorphae</taxon>
        <taxon>Entelegynae</taxon>
        <taxon>Araneoidea</taxon>
        <taxon>Araneidae</taxon>
        <taxon>Caerostris</taxon>
    </lineage>
</organism>
<evidence type="ECO:0000256" key="2">
    <source>
        <dbReference type="ARBA" id="ARBA00022692"/>
    </source>
</evidence>
<dbReference type="PROSITE" id="PS50268">
    <property type="entry name" value="CADHERIN_2"/>
    <property type="match status" value="2"/>
</dbReference>
<keyword evidence="8" id="KW-1185">Reference proteome</keyword>
<feature type="domain" description="Cadherin" evidence="6">
    <location>
        <begin position="14"/>
        <end position="81"/>
    </location>
</feature>
<evidence type="ECO:0000259" key="6">
    <source>
        <dbReference type="PROSITE" id="PS50268"/>
    </source>
</evidence>
<dbReference type="Gene3D" id="2.60.40.60">
    <property type="entry name" value="Cadherins"/>
    <property type="match status" value="2"/>
</dbReference>
<keyword evidence="3" id="KW-0472">Membrane</keyword>
<reference evidence="7 8" key="1">
    <citation type="submission" date="2021-06" db="EMBL/GenBank/DDBJ databases">
        <title>Caerostris darwini draft genome.</title>
        <authorList>
            <person name="Kono N."/>
            <person name="Arakawa K."/>
        </authorList>
    </citation>
    <scope>NUCLEOTIDE SEQUENCE [LARGE SCALE GENOMIC DNA]</scope>
</reference>
<evidence type="ECO:0000256" key="3">
    <source>
        <dbReference type="ARBA" id="ARBA00022989"/>
    </source>
</evidence>
<dbReference type="Pfam" id="PF00028">
    <property type="entry name" value="Cadherin"/>
    <property type="match status" value="1"/>
</dbReference>
<keyword evidence="3" id="KW-1133">Transmembrane helix</keyword>
<sequence length="144" mass="16172">MRNQSLQRTQEFPFTVDSKTGELFAQGIIDRESKSSFKYQVLATDFGEPQLNSTADVIVEVIDVTQITAYDSDSGNNGLVFYKLGVGHNNKLYSDSKDSDEIDAFDVDMSTGDIRLVKALDSVQQSHYRLPRSTAIRPNQTRQK</sequence>
<accession>A0AAV4UZM4</accession>
<dbReference type="InterPro" id="IPR002126">
    <property type="entry name" value="Cadherin-like_dom"/>
</dbReference>
<keyword evidence="5" id="KW-0106">Calcium</keyword>
<gene>
    <name evidence="7" type="primary">Cad89D</name>
    <name evidence="7" type="ORF">CDAR_272831</name>
</gene>
<dbReference type="AlphaFoldDB" id="A0AAV4UZM4"/>
<dbReference type="SUPFAM" id="SSF49313">
    <property type="entry name" value="Cadherin-like"/>
    <property type="match status" value="2"/>
</dbReference>
<dbReference type="GO" id="GO:0005886">
    <property type="term" value="C:plasma membrane"/>
    <property type="evidence" value="ECO:0007669"/>
    <property type="project" value="TreeGrafter"/>
</dbReference>
<dbReference type="InterPro" id="IPR050174">
    <property type="entry name" value="Protocadherin/Cadherin-CA"/>
</dbReference>
<keyword evidence="2" id="KW-0812">Transmembrane</keyword>
<evidence type="ECO:0000313" key="8">
    <source>
        <dbReference type="Proteomes" id="UP001054837"/>
    </source>
</evidence>
<evidence type="ECO:0000256" key="1">
    <source>
        <dbReference type="ARBA" id="ARBA00004167"/>
    </source>
</evidence>